<dbReference type="InterPro" id="IPR013103">
    <property type="entry name" value="RVT_2"/>
</dbReference>
<dbReference type="InterPro" id="IPR001584">
    <property type="entry name" value="Integrase_cat-core"/>
</dbReference>
<feature type="region of interest" description="Disordered" evidence="3">
    <location>
        <begin position="1128"/>
        <end position="1166"/>
    </location>
</feature>
<protein>
    <submittedName>
        <fullName evidence="5">Ribonuclease H-like domain-containing protein</fullName>
    </submittedName>
</protein>
<feature type="region of interest" description="Disordered" evidence="3">
    <location>
        <begin position="2039"/>
        <end position="2065"/>
    </location>
</feature>
<feature type="compositionally biased region" description="Polar residues" evidence="3">
    <location>
        <begin position="2995"/>
        <end position="3008"/>
    </location>
</feature>
<keyword evidence="1" id="KW-0378">Hydrolase</keyword>
<evidence type="ECO:0000256" key="1">
    <source>
        <dbReference type="ARBA" id="ARBA00022750"/>
    </source>
</evidence>
<feature type="compositionally biased region" description="Polar residues" evidence="3">
    <location>
        <begin position="342"/>
        <end position="355"/>
    </location>
</feature>
<name>A0ABQ5CYR0_9ASTR</name>
<feature type="compositionally biased region" description="Polar residues" evidence="3">
    <location>
        <begin position="7"/>
        <end position="23"/>
    </location>
</feature>
<evidence type="ECO:0000256" key="3">
    <source>
        <dbReference type="SAM" id="MobiDB-lite"/>
    </source>
</evidence>
<feature type="region of interest" description="Disordered" evidence="3">
    <location>
        <begin position="1927"/>
        <end position="1986"/>
    </location>
</feature>
<evidence type="ECO:0000313" key="5">
    <source>
        <dbReference type="EMBL" id="GJT31909.1"/>
    </source>
</evidence>
<dbReference type="SUPFAM" id="SSF53098">
    <property type="entry name" value="Ribonuclease H-like"/>
    <property type="match status" value="1"/>
</dbReference>
<dbReference type="PROSITE" id="PS50994">
    <property type="entry name" value="INTEGRASE"/>
    <property type="match status" value="1"/>
</dbReference>
<evidence type="ECO:0000259" key="4">
    <source>
        <dbReference type="PROSITE" id="PS50994"/>
    </source>
</evidence>
<comment type="caution">
    <text evidence="5">The sequence shown here is derived from an EMBL/GenBank/DDBJ whole genome shotgun (WGS) entry which is preliminary data.</text>
</comment>
<dbReference type="InterPro" id="IPR036397">
    <property type="entry name" value="RNaseH_sf"/>
</dbReference>
<dbReference type="PANTHER" id="PTHR11439">
    <property type="entry name" value="GAG-POL-RELATED RETROTRANSPOSON"/>
    <property type="match status" value="1"/>
</dbReference>
<dbReference type="InterPro" id="IPR025724">
    <property type="entry name" value="GAG-pre-integrase_dom"/>
</dbReference>
<gene>
    <name evidence="5" type="ORF">Tco_0922328</name>
</gene>
<dbReference type="Pfam" id="PF22936">
    <property type="entry name" value="Pol_BBD"/>
    <property type="match status" value="1"/>
</dbReference>
<organism evidence="5 6">
    <name type="scientific">Tanacetum coccineum</name>
    <dbReference type="NCBI Taxonomy" id="301880"/>
    <lineage>
        <taxon>Eukaryota</taxon>
        <taxon>Viridiplantae</taxon>
        <taxon>Streptophyta</taxon>
        <taxon>Embryophyta</taxon>
        <taxon>Tracheophyta</taxon>
        <taxon>Spermatophyta</taxon>
        <taxon>Magnoliopsida</taxon>
        <taxon>eudicotyledons</taxon>
        <taxon>Gunneridae</taxon>
        <taxon>Pentapetalae</taxon>
        <taxon>asterids</taxon>
        <taxon>campanulids</taxon>
        <taxon>Asterales</taxon>
        <taxon>Asteraceae</taxon>
        <taxon>Asteroideae</taxon>
        <taxon>Anthemideae</taxon>
        <taxon>Anthemidinae</taxon>
        <taxon>Tanacetum</taxon>
    </lineage>
</organism>
<dbReference type="Pfam" id="PF07727">
    <property type="entry name" value="RVT_2"/>
    <property type="match status" value="2"/>
</dbReference>
<dbReference type="InterPro" id="IPR054722">
    <property type="entry name" value="PolX-like_BBD"/>
</dbReference>
<dbReference type="Pfam" id="PF25597">
    <property type="entry name" value="SH3_retrovirus"/>
    <property type="match status" value="1"/>
</dbReference>
<dbReference type="CDD" id="cd09272">
    <property type="entry name" value="RNase_HI_RT_Ty1"/>
    <property type="match status" value="1"/>
</dbReference>
<feature type="compositionally biased region" description="Polar residues" evidence="3">
    <location>
        <begin position="1140"/>
        <end position="1161"/>
    </location>
</feature>
<dbReference type="Pfam" id="PF00665">
    <property type="entry name" value="rve"/>
    <property type="match status" value="1"/>
</dbReference>
<reference evidence="5" key="2">
    <citation type="submission" date="2022-01" db="EMBL/GenBank/DDBJ databases">
        <authorList>
            <person name="Yamashiro T."/>
            <person name="Shiraishi A."/>
            <person name="Satake H."/>
            <person name="Nakayama K."/>
        </authorList>
    </citation>
    <scope>NUCLEOTIDE SEQUENCE</scope>
</reference>
<feature type="coiled-coil region" evidence="2">
    <location>
        <begin position="172"/>
        <end position="242"/>
    </location>
</feature>
<feature type="region of interest" description="Disordered" evidence="3">
    <location>
        <begin position="2207"/>
        <end position="2263"/>
    </location>
</feature>
<reference evidence="5" key="1">
    <citation type="journal article" date="2022" name="Int. J. Mol. Sci.">
        <title>Draft Genome of Tanacetum Coccineum: Genomic Comparison of Closely Related Tanacetum-Family Plants.</title>
        <authorList>
            <person name="Yamashiro T."/>
            <person name="Shiraishi A."/>
            <person name="Nakayama K."/>
            <person name="Satake H."/>
        </authorList>
    </citation>
    <scope>NUCLEOTIDE SEQUENCE</scope>
</reference>
<keyword evidence="1" id="KW-0645">Protease</keyword>
<feature type="compositionally biased region" description="Polar residues" evidence="3">
    <location>
        <begin position="107"/>
        <end position="118"/>
    </location>
</feature>
<feature type="compositionally biased region" description="Low complexity" evidence="3">
    <location>
        <begin position="2981"/>
        <end position="2994"/>
    </location>
</feature>
<dbReference type="CDD" id="cd22249">
    <property type="entry name" value="UDM1_RNF168_RNF169-like"/>
    <property type="match status" value="1"/>
</dbReference>
<dbReference type="PANTHER" id="PTHR11439:SF495">
    <property type="entry name" value="REVERSE TRANSCRIPTASE, RNA-DEPENDENT DNA POLYMERASE-RELATED"/>
    <property type="match status" value="1"/>
</dbReference>
<evidence type="ECO:0000256" key="2">
    <source>
        <dbReference type="SAM" id="Coils"/>
    </source>
</evidence>
<dbReference type="Proteomes" id="UP001151760">
    <property type="component" value="Unassembled WGS sequence"/>
</dbReference>
<feature type="region of interest" description="Disordered" evidence="3">
    <location>
        <begin position="1"/>
        <end position="23"/>
    </location>
</feature>
<dbReference type="SUPFAM" id="SSF56672">
    <property type="entry name" value="DNA/RNA polymerases"/>
    <property type="match status" value="2"/>
</dbReference>
<feature type="compositionally biased region" description="Polar residues" evidence="3">
    <location>
        <begin position="1772"/>
        <end position="1783"/>
    </location>
</feature>
<feature type="compositionally biased region" description="Basic residues" evidence="3">
    <location>
        <begin position="2237"/>
        <end position="2253"/>
    </location>
</feature>
<evidence type="ECO:0000313" key="6">
    <source>
        <dbReference type="Proteomes" id="UP001151760"/>
    </source>
</evidence>
<keyword evidence="6" id="KW-1185">Reference proteome</keyword>
<keyword evidence="2" id="KW-0175">Coiled coil</keyword>
<feature type="coiled-coil region" evidence="2">
    <location>
        <begin position="3167"/>
        <end position="3204"/>
    </location>
</feature>
<feature type="region of interest" description="Disordered" evidence="3">
    <location>
        <begin position="342"/>
        <end position="370"/>
    </location>
</feature>
<feature type="domain" description="Integrase catalytic" evidence="4">
    <location>
        <begin position="791"/>
        <end position="957"/>
    </location>
</feature>
<dbReference type="InterPro" id="IPR057670">
    <property type="entry name" value="SH3_retrovirus"/>
</dbReference>
<sequence length="3371" mass="380928">MLHRNYFLSSENTGGTNEVSTASGDFGVSTSAVGKKSSFIYTHVLHDGRLTSILAQPTTRVLNLRIGFSADNGETWRIGILLCRKGHFARECRSGRNQGRRSYGDNGRSNAPTNESSSQALVAQDGLGGYDWSNDFEVEPVNYALMAISSSSSSSSSDSEVQKCSKQCLESFKTLQKNYDTEREKHNKAKLEIRGYEIALKSLESRILGHEKNELAWVVKERDELKDKIAKWEESTKNLDEILNSQMSARDKTGLGYGTQLNELSSNHETDSENSLSVFYVRSSDEEFTPSNDMSSKVDEYHVVPPPIIWNFLTPRADISFTGLDEYGIRNKIIESQTTELNTKTSKTAGKTNDANTEKPKSASESVVSNPKINRDRVIIEDWNSDDEEEEYEVQTVRPKTQTVKTRDDKSGQNSKKQGIGFRKVKACFVCKSTDHLIKDCNFHDKKSQEPKLKNVVNTGQREGKPVWDNTKRINHQNFSKYPHLSKTFVPSGVLTRTGLHRPSVSTARPVCTARPSVSTARPVCTARPSVSTARPVCTARPSVCTARPSVSTARPVCTARPSVSTARPSISTARPVYASRPMYPRMDNVRPRGSCSPIKSGCSSHMTGNKAYLSDYEDFNRGFVAFGSDPKGGKITGKGKIKTANLDFDDVYFVDELKFNLFYVSQMCDKKNSVLFTESECLILSPSFKLLDESQVVLRAPRKDDVYSLDLKNIVPSGGITCLYANATADESKLWHIRLGHVNFKNINKLVKGHLVRGLPSKVFMNDYTCVACKKGKQHKASCMAKLERIIKKPLELLHMDLFGPVSVESINKKRYCLVVTDDFSRFSWVFFLATKDETSEILCNLIIGLEKQLNHNVKIIRCDNGTEFKNHAMNEFCAKKGIKREFSVARTPQQNGVAERKNRTLIEAARTMLADSLLPIPFWAEAVNTACYVLNRVLVTKPQNKTPYELLIGKSPSISFMRPFGCPLTILNTLDSLGKFDGKSDEGYLLGYSTSSKAFRVYNKRTKRVEENLHINFLEDQPNVAGTGPNWMFDLDFLTNSMNYIPVSVENQVNVDAGTQDSYVAGSSGKDKGPTQEYILLPLQPHRTRIPIKDVMPEDEQVLHDELEKMVTQELTAKAMDDVSRQAFEEEKKRIASQKKTAQATSTNKLSTDRPSVSTDRPFVKTDRSSISTANTPYVSAASTSTGANAGESSFVYLGGKIPIDASTLPNADLLIDQNMPDLEDVSDTLPNDGIFNGAYDDDEDVGTVADFNNIDNTIAVSPIPTLIIHKDHPKGQILGDPTSTNRTTHKDHQNCFFACFLSQEEPKTISQALQDESWVEAMQEELLQFKLQKVWVLVDLPYGKKTGGRYRLDEGLHLYTRIEAIRLFLAFASYMGFTVYQMDVKSAFLYGTIEEEVYVHQPLGFVDHAHPNKVYKVIKALYGLHQAPRAWYETLSSFLMENGFRRGPKIGSSNLLLTVTRPYIMLLFMLSRFQVTPKASHLNAVKRIFRYLKHQPKLGLWYPRDSPFELEAYSNSDYGGASLDKKSTTGGCQFLGRRLISWQCKKQTIMANSTTKAEYVAAANCYGQVLWIQNQMMDYGFNFMNTKIHIDNESTISVIKNLVAHSRTKHIEIHFHFIRDCYEKRLIKVIQDSTTDSNVAYLLTKGFDVTRFNFLVRDFANAQYGGLFGKDGWETEFHQIMDFLTRISIYYALTVSPIVSTSFVEQFWTTAKSRTVNNISYIDATVAGKPVTISEASIRSDLLFDDTDGIDSLNNQAIFDNIQLMGEDQPQTQTNPSPRLSPSIAIPDSNPEGSGGNHGGQSSNDISLSGNEDGLTLQSVYDLCVSLCKQVTAVICLVTNQKYNFSKLIFGGMIRHLDATKKFVMYPRFLQIFLSNQLKDVPVPLDHFPVPTLTKKVLTFMVKKGKNFSGKVTPLFDSMLVQQTEDEGNASERPFDSPPIPFPPHPSEDQPQIQPDLSPRPSPTTYIPDSIPEDSGGNHGAQAKEIKALKAQVKKLKKGVKPLIKEKEKGVEIRNIEDTERPRPTSTRSILTLRPLPKIDPKDKGKKRIEEEDESDTESEEITEVEKKFKQLANDEEVAIKARINADKILAEELQKEEREKFTIEQRAKFLHDTIAAQRKFLAQQRSEAIRNKPPTRNQLRNQMMTYLKHVGGKKHSELKTKTFEEIQVLYERLKRQDQNFVAIGSAEDERQIKELNKDPEKKRLKKRVVNETPREEDTAKVPAEQEVTEQGTKKRKSGHVKMIARKRPRPQPDDDSDDEHRKCLRIVTFEGTIDSEIMETKSFIARLHKVSSPDGNYLVVYRVNRHFRAFNYLMEVLHIFYRHDLFHLYDLVMKQYSEITPEDIDLILWGDLKIMMESATEENGQGLEVEEESTVALQLDQIVPGEDITNLLIADSLLKTIWLSIHLVVYNEELAIPEQTTTGKGISNPLMAGHNQEEGIDYDEVFAPVARIEAIRLFLAYASFMGFMVYQMDVKSAFLYGQIKEEVYVCQPLGFEDPDYPDKVYKVVKALYGLHQAPKSWYETLANYLLGNGFHRGKIDQTLFIKNQKRDILLVQIYVDDIIFGSTKKELCIEFEKLMKDKFQMSSMGELTLFLRLQVKEKEDGIFISQDKYVDKILRKFNYTIVKYMIGSLTYLTASRPDIMFAVCVCARFQVTPKTSHLLAVKRIFRYLKGKPTLGLWYSRDSSFELVAYTDSDYAGVTQDKKSTTGGFVVDKYSGYKISCWIIDLLTKGFDAGRFQYLVSRKSKEVGTLRYLSLVVPLKKVGDEAVHKELGDIMKRAATIASSVEAEQDREQFWQTAALSTIEDGVMAITATIDRKVKVLITEASIRRHLKLEDSEGLGTLPTKEIFEQLALMSPKETAWEQFSSNIAIAIICLATNRTFNFSKLIFDAMVKNLESTHKFLMYPRFIQTFLNKHQRLLFPHTRTCPTPTLTHKLFSNIKRVSKGYSWVITPLFDTMLVQHQGDEPTIQTTFESSPSRIKSSPSLSPQHTPISSPSISQPLNIQTTPVAEEAALMPRKSPLQSVHSLGRDEGSLSLNELTTYNVALIKLIKRVKKLEQTIKTCQAKRRTKVSGQPEEQLSVFSAAKVLADAAEQGRSAKNVQTYTRRRREVSTGSGGVSTASELVSTAGVKAKDKGKAVMQESEPLKKIKKRVQVQMSIDEELAQKLHEEEQARFNAEQEAKALAEQEELLRLQQEQEKYDFEKALELQKQLDERKEVVAKVDQAYDIDWSDPDVLRNHAVQNRSFSKAETKKIETKQVEEEIVQQEDVVAEQVVLESSKEAGGRRKKSLARKRARETLSEENLSKVTYSLQAKESIKVWDQQLCLYVNAEEHELGDLGEPTNYKAALLDPESDKWLNAMNKEM</sequence>
<dbReference type="InterPro" id="IPR012337">
    <property type="entry name" value="RNaseH-like_sf"/>
</dbReference>
<feature type="compositionally biased region" description="Acidic residues" evidence="3">
    <location>
        <begin position="2054"/>
        <end position="2065"/>
    </location>
</feature>
<dbReference type="Pfam" id="PF13976">
    <property type="entry name" value="gag_pre-integrs"/>
    <property type="match status" value="1"/>
</dbReference>
<keyword evidence="1" id="KW-0064">Aspartyl protease</keyword>
<dbReference type="Gene3D" id="3.30.420.10">
    <property type="entry name" value="Ribonuclease H-like superfamily/Ribonuclease H"/>
    <property type="match status" value="1"/>
</dbReference>
<feature type="region of interest" description="Disordered" evidence="3">
    <location>
        <begin position="2975"/>
        <end position="3008"/>
    </location>
</feature>
<feature type="compositionally biased region" description="Pro residues" evidence="3">
    <location>
        <begin position="1939"/>
        <end position="1948"/>
    </location>
</feature>
<feature type="region of interest" description="Disordered" evidence="3">
    <location>
        <begin position="94"/>
        <end position="118"/>
    </location>
</feature>
<feature type="region of interest" description="Disordered" evidence="3">
    <location>
        <begin position="1771"/>
        <end position="1810"/>
    </location>
</feature>
<feature type="compositionally biased region" description="Basic and acidic residues" evidence="3">
    <location>
        <begin position="2212"/>
        <end position="2223"/>
    </location>
</feature>
<dbReference type="InterPro" id="IPR043502">
    <property type="entry name" value="DNA/RNA_pol_sf"/>
</dbReference>
<feature type="region of interest" description="Disordered" evidence="3">
    <location>
        <begin position="388"/>
        <end position="417"/>
    </location>
</feature>
<accession>A0ABQ5CYR0</accession>
<dbReference type="EMBL" id="BQNB010014747">
    <property type="protein sequence ID" value="GJT31909.1"/>
    <property type="molecule type" value="Genomic_DNA"/>
</dbReference>
<proteinExistence type="predicted"/>